<organism evidence="2 3">
    <name type="scientific">Puccinia triticina</name>
    <dbReference type="NCBI Taxonomy" id="208348"/>
    <lineage>
        <taxon>Eukaryota</taxon>
        <taxon>Fungi</taxon>
        <taxon>Dikarya</taxon>
        <taxon>Basidiomycota</taxon>
        <taxon>Pucciniomycotina</taxon>
        <taxon>Pucciniomycetes</taxon>
        <taxon>Pucciniales</taxon>
        <taxon>Pucciniaceae</taxon>
        <taxon>Puccinia</taxon>
    </lineage>
</organism>
<feature type="region of interest" description="Disordered" evidence="1">
    <location>
        <begin position="160"/>
        <end position="186"/>
    </location>
</feature>
<feature type="region of interest" description="Disordered" evidence="1">
    <location>
        <begin position="1"/>
        <end position="77"/>
    </location>
</feature>
<dbReference type="EMBL" id="CP110433">
    <property type="protein sequence ID" value="WAQ90904.1"/>
    <property type="molecule type" value="Genomic_DNA"/>
</dbReference>
<sequence>MPPKTKTGVAHAKTITRAGIQGRPSQGQAPKQQRKIPEEVAMSTLTTPPPSKSNQQTSPENDDEMDHEGQGDTSIESESLEGLYTLCSTLPDTYRFLLAREINFQERRCTKKALTTVINHFYPDWKPANRNCSKRYMINQFVAKVKPEIDRYLDEIEENDEAEAEKDEELPDDNDDHEGAVVDLSGINPNNSSITVDVILEIIAEFKPKIKLPDTMSKHAAIVAYHQHIMPPPVGGFPPPFTRPPHIVPAPYHKYLTRDELRYTLQHFCPQIFLPGAPSKTILLSIYERYVQQLVPQTVAFEGVHFYVCLSEDGGNDEVMVEEEVDDGAEEF</sequence>
<evidence type="ECO:0000313" key="2">
    <source>
        <dbReference type="EMBL" id="WAQ90904.1"/>
    </source>
</evidence>
<proteinExistence type="predicted"/>
<evidence type="ECO:0000313" key="3">
    <source>
        <dbReference type="Proteomes" id="UP001164743"/>
    </source>
</evidence>
<name>A0ABY7CZZ8_9BASI</name>
<keyword evidence="3" id="KW-1185">Reference proteome</keyword>
<dbReference type="RefSeq" id="XP_053026459.1">
    <property type="nucleotide sequence ID" value="XM_053162489.1"/>
</dbReference>
<gene>
    <name evidence="2" type="ORF">PtA15_13A304</name>
</gene>
<reference evidence="2" key="1">
    <citation type="submission" date="2022-10" db="EMBL/GenBank/DDBJ databases">
        <title>Puccinia triticina Genome sequencing and assembly.</title>
        <authorList>
            <person name="Li C."/>
        </authorList>
    </citation>
    <scope>NUCLEOTIDE SEQUENCE</scope>
    <source>
        <strain evidence="2">Pt15</strain>
    </source>
</reference>
<dbReference type="GeneID" id="77803384"/>
<dbReference type="Proteomes" id="UP001164743">
    <property type="component" value="Chromosome 13A"/>
</dbReference>
<evidence type="ECO:0000256" key="1">
    <source>
        <dbReference type="SAM" id="MobiDB-lite"/>
    </source>
</evidence>
<accession>A0ABY7CZZ8</accession>
<feature type="compositionally biased region" description="Acidic residues" evidence="1">
    <location>
        <begin position="160"/>
        <end position="176"/>
    </location>
</feature>
<protein>
    <submittedName>
        <fullName evidence="2">Uncharacterized protein</fullName>
    </submittedName>
</protein>